<dbReference type="RefSeq" id="WP_062608095.1">
    <property type="nucleotide sequence ID" value="NZ_FCOX02000025.1"/>
</dbReference>
<dbReference type="OrthoDB" id="9132255at2"/>
<dbReference type="EMBL" id="FCOX02000025">
    <property type="protein sequence ID" value="SAK87069.1"/>
    <property type="molecule type" value="Genomic_DNA"/>
</dbReference>
<comment type="caution">
    <text evidence="1">The sequence shown here is derived from an EMBL/GenBank/DDBJ whole genome shotgun (WGS) entry which is preliminary data.</text>
</comment>
<accession>A0A158CXS7</accession>
<protein>
    <submittedName>
        <fullName evidence="1">Uncharacterized protein</fullName>
    </submittedName>
</protein>
<gene>
    <name evidence="1" type="ORF">AWB78_04500</name>
</gene>
<dbReference type="Proteomes" id="UP000071859">
    <property type="component" value="Unassembled WGS sequence"/>
</dbReference>
<evidence type="ECO:0000313" key="2">
    <source>
        <dbReference type="Proteomes" id="UP000071859"/>
    </source>
</evidence>
<proteinExistence type="predicted"/>
<reference evidence="1" key="1">
    <citation type="submission" date="2016-01" db="EMBL/GenBank/DDBJ databases">
        <authorList>
            <person name="Peeters C."/>
        </authorList>
    </citation>
    <scope>NUCLEOTIDE SEQUENCE</scope>
    <source>
        <strain evidence="1">LMG 29321</strain>
    </source>
</reference>
<evidence type="ECO:0000313" key="1">
    <source>
        <dbReference type="EMBL" id="SAK87069.1"/>
    </source>
</evidence>
<dbReference type="AlphaFoldDB" id="A0A158CXS7"/>
<organism evidence="1 2">
    <name type="scientific">Caballeronia calidae</name>
    <dbReference type="NCBI Taxonomy" id="1777139"/>
    <lineage>
        <taxon>Bacteria</taxon>
        <taxon>Pseudomonadati</taxon>
        <taxon>Pseudomonadota</taxon>
        <taxon>Betaproteobacteria</taxon>
        <taxon>Burkholderiales</taxon>
        <taxon>Burkholderiaceae</taxon>
        <taxon>Caballeronia</taxon>
    </lineage>
</organism>
<name>A0A158CXS7_9BURK</name>
<sequence length="90" mass="10119">MIQELTLDAPLRCDADCVEFIASLDGRQQAFRVDASVFREMLQAKHIDEASMKNLFMAAPEHFLFVAARKLDELGPDSAPIRLTLADLLR</sequence>
<keyword evidence="2" id="KW-1185">Reference proteome</keyword>